<evidence type="ECO:0000313" key="4">
    <source>
        <dbReference type="EMBL" id="CAL6083254.1"/>
    </source>
</evidence>
<evidence type="ECO:0000313" key="5">
    <source>
        <dbReference type="Proteomes" id="UP001642409"/>
    </source>
</evidence>
<dbReference type="EMBL" id="CAXDID020000371">
    <property type="protein sequence ID" value="CAL6083254.1"/>
    <property type="molecule type" value="Genomic_DNA"/>
</dbReference>
<accession>A0AA86RGD1</accession>
<proteinExistence type="predicted"/>
<protein>
    <submittedName>
        <fullName evidence="3">Hypothetical_protein</fullName>
    </submittedName>
</protein>
<dbReference type="EMBL" id="CAXDID020000371">
    <property type="protein sequence ID" value="CAL6083250.1"/>
    <property type="molecule type" value="Genomic_DNA"/>
</dbReference>
<dbReference type="Proteomes" id="UP001642409">
    <property type="component" value="Unassembled WGS sequence"/>
</dbReference>
<dbReference type="EMBL" id="CATOUU010001140">
    <property type="protein sequence ID" value="CAI9974196.1"/>
    <property type="molecule type" value="Genomic_DNA"/>
</dbReference>
<organism evidence="2">
    <name type="scientific">Hexamita inflata</name>
    <dbReference type="NCBI Taxonomy" id="28002"/>
    <lineage>
        <taxon>Eukaryota</taxon>
        <taxon>Metamonada</taxon>
        <taxon>Diplomonadida</taxon>
        <taxon>Hexamitidae</taxon>
        <taxon>Hexamitinae</taxon>
        <taxon>Hexamita</taxon>
    </lineage>
</organism>
<dbReference type="EMBL" id="CATOUU010001140">
    <property type="protein sequence ID" value="CAI9974198.1"/>
    <property type="molecule type" value="Genomic_DNA"/>
</dbReference>
<evidence type="ECO:0000313" key="2">
    <source>
        <dbReference type="EMBL" id="CAI9974198.1"/>
    </source>
</evidence>
<evidence type="ECO:0000313" key="3">
    <source>
        <dbReference type="EMBL" id="CAL6083250.1"/>
    </source>
</evidence>
<dbReference type="AlphaFoldDB" id="A0AA86RGD1"/>
<comment type="caution">
    <text evidence="2">The sequence shown here is derived from an EMBL/GenBank/DDBJ whole genome shotgun (WGS) entry which is preliminary data.</text>
</comment>
<reference evidence="3 5" key="2">
    <citation type="submission" date="2024-07" db="EMBL/GenBank/DDBJ databases">
        <authorList>
            <person name="Akdeniz Z."/>
        </authorList>
    </citation>
    <scope>NUCLEOTIDE SEQUENCE [LARGE SCALE GENOMIC DNA]</scope>
</reference>
<gene>
    <name evidence="3" type="ORF">HINF_LOCUS61632</name>
    <name evidence="4" type="ORF">HINF_LOCUS61634</name>
    <name evidence="1" type="ORF">HINF_LOCUS61841</name>
    <name evidence="2" type="ORF">HINF_LOCUS61843</name>
</gene>
<name>A0AA86RGD1_9EUKA</name>
<reference evidence="2" key="1">
    <citation type="submission" date="2023-06" db="EMBL/GenBank/DDBJ databases">
        <authorList>
            <person name="Kurt Z."/>
        </authorList>
    </citation>
    <scope>NUCLEOTIDE SEQUENCE</scope>
</reference>
<evidence type="ECO:0000313" key="1">
    <source>
        <dbReference type="EMBL" id="CAI9974196.1"/>
    </source>
</evidence>
<keyword evidence="5" id="KW-1185">Reference proteome</keyword>
<sequence length="114" mass="12974">MIAMIVNNRKPQNDLCRKMNGQRCLAAFNSSESFTRLIQENPPVSFVELSVPLKLSGAIAKRLMAEKAMLLEMPILWLVRRCTKLQHLSLFRLVSQAGNGFVQMKTAVEITDYY</sequence>